<dbReference type="EMBL" id="JAFBDZ010000002">
    <property type="protein sequence ID" value="MBM7585789.1"/>
    <property type="molecule type" value="Genomic_DNA"/>
</dbReference>
<dbReference type="Gene3D" id="3.40.50.2020">
    <property type="match status" value="1"/>
</dbReference>
<organism evidence="3 4">
    <name type="scientific">Rossellomorea pakistanensis</name>
    <dbReference type="NCBI Taxonomy" id="992288"/>
    <lineage>
        <taxon>Bacteria</taxon>
        <taxon>Bacillati</taxon>
        <taxon>Bacillota</taxon>
        <taxon>Bacilli</taxon>
        <taxon>Bacillales</taxon>
        <taxon>Bacillaceae</taxon>
        <taxon>Rossellomorea</taxon>
    </lineage>
</organism>
<gene>
    <name evidence="3" type="ORF">JOC86_002331</name>
</gene>
<evidence type="ECO:0000256" key="1">
    <source>
        <dbReference type="ARBA" id="ARBA00008007"/>
    </source>
</evidence>
<dbReference type="InterPro" id="IPR029057">
    <property type="entry name" value="PRTase-like"/>
</dbReference>
<dbReference type="Pfam" id="PF00156">
    <property type="entry name" value="Pribosyltran"/>
    <property type="match status" value="1"/>
</dbReference>
<dbReference type="InterPro" id="IPR051910">
    <property type="entry name" value="ComF/GntX_DNA_util-trans"/>
</dbReference>
<comment type="similarity">
    <text evidence="1">Belongs to the ComF/GntX family.</text>
</comment>
<dbReference type="Proteomes" id="UP001646157">
    <property type="component" value="Unassembled WGS sequence"/>
</dbReference>
<dbReference type="CDD" id="cd06223">
    <property type="entry name" value="PRTases_typeI"/>
    <property type="match status" value="1"/>
</dbReference>
<reference evidence="3 4" key="1">
    <citation type="submission" date="2021-01" db="EMBL/GenBank/DDBJ databases">
        <title>Genomic Encyclopedia of Type Strains, Phase IV (KMG-IV): sequencing the most valuable type-strain genomes for metagenomic binning, comparative biology and taxonomic classification.</title>
        <authorList>
            <person name="Goeker M."/>
        </authorList>
    </citation>
    <scope>NUCLEOTIDE SEQUENCE [LARGE SCALE GENOMIC DNA]</scope>
    <source>
        <strain evidence="3 4">DSM 24834</strain>
    </source>
</reference>
<feature type="domain" description="Phosphoribosyltransferase" evidence="2">
    <location>
        <begin position="173"/>
        <end position="233"/>
    </location>
</feature>
<dbReference type="PANTHER" id="PTHR47505">
    <property type="entry name" value="DNA UTILIZATION PROTEIN YHGH"/>
    <property type="match status" value="1"/>
</dbReference>
<sequence>MNETCLYCQQKLRFDVTWSTLLLKFQEQWLCEKCASQLVKIEGKSCTHCSRNLEKLDSSLVDEDICFDCHRWENNGEWRGVLTRNTSIYEYNDFLKEYLARFKYRGDYVLARAFSQQIHELVKTFQYDLAVPIPLSKERQYERGFNQADAILIEAGLKSNHLLTRLHSEKQSKKSRSERIQNQHVFQTTNSSSLKNQSILLIDDIYTTGSTLRQAAKTLKQAGAKEVNSLTIAR</sequence>
<dbReference type="PANTHER" id="PTHR47505:SF1">
    <property type="entry name" value="DNA UTILIZATION PROTEIN YHGH"/>
    <property type="match status" value="1"/>
</dbReference>
<proteinExistence type="inferred from homology"/>
<evidence type="ECO:0000259" key="2">
    <source>
        <dbReference type="Pfam" id="PF00156"/>
    </source>
</evidence>
<dbReference type="SUPFAM" id="SSF53271">
    <property type="entry name" value="PRTase-like"/>
    <property type="match status" value="1"/>
</dbReference>
<comment type="caution">
    <text evidence="3">The sequence shown here is derived from an EMBL/GenBank/DDBJ whole genome shotgun (WGS) entry which is preliminary data.</text>
</comment>
<evidence type="ECO:0000313" key="3">
    <source>
        <dbReference type="EMBL" id="MBM7585789.1"/>
    </source>
</evidence>
<name>A0ABS2NDA0_9BACI</name>
<protein>
    <submittedName>
        <fullName evidence="3">Competence protein ComFC</fullName>
    </submittedName>
</protein>
<dbReference type="InterPro" id="IPR000836">
    <property type="entry name" value="PRTase_dom"/>
</dbReference>
<evidence type="ECO:0000313" key="4">
    <source>
        <dbReference type="Proteomes" id="UP001646157"/>
    </source>
</evidence>
<keyword evidence="4" id="KW-1185">Reference proteome</keyword>
<dbReference type="RefSeq" id="WP_205172436.1">
    <property type="nucleotide sequence ID" value="NZ_JAFBDZ010000002.1"/>
</dbReference>
<accession>A0ABS2NDA0</accession>